<evidence type="ECO:0000256" key="1">
    <source>
        <dbReference type="ARBA" id="ARBA00004365"/>
    </source>
</evidence>
<dbReference type="InterPro" id="IPR010930">
    <property type="entry name" value="Flg_bb/hook_C_dom"/>
</dbReference>
<keyword evidence="10" id="KW-0969">Cilium</keyword>
<proteinExistence type="inferred from homology"/>
<dbReference type="InterPro" id="IPR002371">
    <property type="entry name" value="FlgK"/>
</dbReference>
<reference evidence="10 11" key="1">
    <citation type="submission" date="2023-07" db="EMBL/GenBank/DDBJ databases">
        <title>Sorghum-associated microbial communities from plants grown in Nebraska, USA.</title>
        <authorList>
            <person name="Schachtman D."/>
        </authorList>
    </citation>
    <scope>NUCLEOTIDE SEQUENCE [LARGE SCALE GENOMIC DNA]</scope>
    <source>
        <strain evidence="10 11">4099</strain>
    </source>
</reference>
<comment type="similarity">
    <text evidence="3">Belongs to the flagella basal body rod proteins family.</text>
</comment>
<gene>
    <name evidence="10" type="ORF">J2W68_001289</name>
</gene>
<feature type="domain" description="Flagellar hook-associated protein FlgK helical" evidence="9">
    <location>
        <begin position="93"/>
        <end position="321"/>
    </location>
</feature>
<evidence type="ECO:0000313" key="11">
    <source>
        <dbReference type="Proteomes" id="UP001256588"/>
    </source>
</evidence>
<organism evidence="10 11">
    <name type="scientific">Luteimonas terrae</name>
    <dbReference type="NCBI Taxonomy" id="1530191"/>
    <lineage>
        <taxon>Bacteria</taxon>
        <taxon>Pseudomonadati</taxon>
        <taxon>Pseudomonadota</taxon>
        <taxon>Gammaproteobacteria</taxon>
        <taxon>Lysobacterales</taxon>
        <taxon>Lysobacteraceae</taxon>
        <taxon>Luteimonas</taxon>
    </lineage>
</organism>
<feature type="domain" description="Flagellar basal body rod protein N-terminal" evidence="7">
    <location>
        <begin position="5"/>
        <end position="34"/>
    </location>
</feature>
<dbReference type="NCBIfam" id="TIGR02492">
    <property type="entry name" value="flgK_ends"/>
    <property type="match status" value="1"/>
</dbReference>
<dbReference type="PANTHER" id="PTHR30033:SF1">
    <property type="entry name" value="FLAGELLAR HOOK-ASSOCIATED PROTEIN 1"/>
    <property type="match status" value="1"/>
</dbReference>
<keyword evidence="5" id="KW-0964">Secreted</keyword>
<evidence type="ECO:0000313" key="10">
    <source>
        <dbReference type="EMBL" id="MDR7192575.1"/>
    </source>
</evidence>
<evidence type="ECO:0000259" key="7">
    <source>
        <dbReference type="Pfam" id="PF00460"/>
    </source>
</evidence>
<evidence type="ECO:0000256" key="5">
    <source>
        <dbReference type="ARBA" id="ARBA00022525"/>
    </source>
</evidence>
<dbReference type="Proteomes" id="UP001256588">
    <property type="component" value="Unassembled WGS sequence"/>
</dbReference>
<feature type="domain" description="Flagellar basal-body/hook protein C-terminal" evidence="8">
    <location>
        <begin position="583"/>
        <end position="620"/>
    </location>
</feature>
<accession>A0ABU1XWF5</accession>
<evidence type="ECO:0000259" key="8">
    <source>
        <dbReference type="Pfam" id="PF06429"/>
    </source>
</evidence>
<evidence type="ECO:0000256" key="2">
    <source>
        <dbReference type="ARBA" id="ARBA00004613"/>
    </source>
</evidence>
<keyword evidence="11" id="KW-1185">Reference proteome</keyword>
<keyword evidence="6" id="KW-0975">Bacterial flagellum</keyword>
<dbReference type="Pfam" id="PF06429">
    <property type="entry name" value="Flg_bbr_C"/>
    <property type="match status" value="1"/>
</dbReference>
<dbReference type="Pfam" id="PF22638">
    <property type="entry name" value="FlgK_D1"/>
    <property type="match status" value="1"/>
</dbReference>
<keyword evidence="10" id="KW-0282">Flagellum</keyword>
<comment type="caution">
    <text evidence="10">The sequence shown here is derived from an EMBL/GenBank/DDBJ whole genome shotgun (WGS) entry which is preliminary data.</text>
</comment>
<evidence type="ECO:0000259" key="9">
    <source>
        <dbReference type="Pfam" id="PF22638"/>
    </source>
</evidence>
<dbReference type="Pfam" id="PF00460">
    <property type="entry name" value="Flg_bb_rod"/>
    <property type="match status" value="1"/>
</dbReference>
<dbReference type="InterPro" id="IPR053927">
    <property type="entry name" value="FlgK_helical"/>
</dbReference>
<evidence type="ECO:0000256" key="3">
    <source>
        <dbReference type="ARBA" id="ARBA00009677"/>
    </source>
</evidence>
<protein>
    <recommendedName>
        <fullName evidence="4">Flagellar hook-associated protein 1</fullName>
    </recommendedName>
</protein>
<name>A0ABU1XWF5_9GAMM</name>
<dbReference type="PANTHER" id="PTHR30033">
    <property type="entry name" value="FLAGELLAR HOOK-ASSOCIATED PROTEIN 1"/>
    <property type="match status" value="1"/>
</dbReference>
<dbReference type="RefSeq" id="WP_310233754.1">
    <property type="nucleotide sequence ID" value="NZ_JAVDWO010000004.1"/>
</dbReference>
<sequence length="625" mass="63999">MANILSTGTSALLAFQRALSTVSHNVANINTPGYSRQQVDFEARSPQFIGAGYVGRGTQIVDVRRVSDDLANARLIDSGGELARLERMASLSARVDTLMSDNATGISGIWSSFFDSVSALSSNASAPAERQDMLGQANALSTRFQQLQGQFDRLSSEVDSGLAASAGEVNRLASEIARLNGSIGSAPTASPDMLDRRDQMIRDLVSLTGGTAVQQDGGAMNVFSSGGQALVVGVQASQLTMVADPYRPERQQLALQTQGQTIRLDERVMGGGIGGMLEFRSQVLDQTQSELGRIALALGTTFNAGHASGVDQYGEMGGAFFNIPAPAVSGHAGNAGTAHLSASIDDLGAVSGRNLVLQFQAGAWSATDAMTGVAAAVTGTGTAGDPLRVGGMALALEGAAQEGDRFLLQPTAHAARGLTVAISDPARIAAAAPVQVQAALGNLGSALPKAVRVVDAADPTLRTPSTIEFLDANQYMLDGDGPFDFAPGDTISANGWSFVLDGIPAAGDSFIMAPTAPGSSNNGNAALLAGIESGAALNGGSLTLNGAISGLTTAVGSAARQAGYAAEAQASLHEQAYAARESVSGVNLDEEAANMLRLQQAYQAAAQLISTADNLFQSLLGAVRR</sequence>
<dbReference type="EMBL" id="JAVDWO010000004">
    <property type="protein sequence ID" value="MDR7192575.1"/>
    <property type="molecule type" value="Genomic_DNA"/>
</dbReference>
<evidence type="ECO:0000256" key="4">
    <source>
        <dbReference type="ARBA" id="ARBA00016244"/>
    </source>
</evidence>
<comment type="subcellular location">
    <subcellularLocation>
        <location evidence="1">Bacterial flagellum</location>
    </subcellularLocation>
    <subcellularLocation>
        <location evidence="2">Secreted</location>
    </subcellularLocation>
</comment>
<dbReference type="PRINTS" id="PR01005">
    <property type="entry name" value="FLGHOOKAP1"/>
</dbReference>
<keyword evidence="10" id="KW-0966">Cell projection</keyword>
<dbReference type="SUPFAM" id="SSF64518">
    <property type="entry name" value="Phase 1 flagellin"/>
    <property type="match status" value="2"/>
</dbReference>
<dbReference type="InterPro" id="IPR001444">
    <property type="entry name" value="Flag_bb_rod_N"/>
</dbReference>
<evidence type="ECO:0000256" key="6">
    <source>
        <dbReference type="ARBA" id="ARBA00023143"/>
    </source>
</evidence>